<keyword evidence="1" id="KW-0732">Signal</keyword>
<organism evidence="2 3">
    <name type="scientific">Fulvivirga lutea</name>
    <dbReference type="NCBI Taxonomy" id="2810512"/>
    <lineage>
        <taxon>Bacteria</taxon>
        <taxon>Pseudomonadati</taxon>
        <taxon>Bacteroidota</taxon>
        <taxon>Cytophagia</taxon>
        <taxon>Cytophagales</taxon>
        <taxon>Fulvivirgaceae</taxon>
        <taxon>Fulvivirga</taxon>
    </lineage>
</organism>
<sequence>MKYIILIVLTLCLSGLHAQDFQHEFTDPDDSVKLKGLKLYLEIDSVYAVTDSSGVRFALEIVNEGGKQLILTNPLYDTKLRVRFRIYDFKTKEQFILKEVSRWPNPRSAENIKPYRLEKVTVSGEEVSKDQYKNYWETDTLSIDPGESIRYELNLFEQVLADENNKPYIKPLFKGEYYTIFNVSLNLGNYSIRSKPLRFKLRLE</sequence>
<feature type="signal peptide" evidence="1">
    <location>
        <begin position="1"/>
        <end position="18"/>
    </location>
</feature>
<reference evidence="2" key="1">
    <citation type="submission" date="2021-02" db="EMBL/GenBank/DDBJ databases">
        <title>Fulvivirga sp. S481 isolated from sea water.</title>
        <authorList>
            <person name="Bae S.S."/>
            <person name="Baek K."/>
        </authorList>
    </citation>
    <scope>NUCLEOTIDE SEQUENCE</scope>
    <source>
        <strain evidence="2">S481</strain>
    </source>
</reference>
<proteinExistence type="predicted"/>
<name>A0A975A1R9_9BACT</name>
<dbReference type="RefSeq" id="WP_205723238.1">
    <property type="nucleotide sequence ID" value="NZ_CP070608.1"/>
</dbReference>
<evidence type="ECO:0000313" key="2">
    <source>
        <dbReference type="EMBL" id="QSE98724.1"/>
    </source>
</evidence>
<dbReference type="Proteomes" id="UP000662783">
    <property type="component" value="Chromosome"/>
</dbReference>
<evidence type="ECO:0008006" key="4">
    <source>
        <dbReference type="Google" id="ProtNLM"/>
    </source>
</evidence>
<evidence type="ECO:0000256" key="1">
    <source>
        <dbReference type="SAM" id="SignalP"/>
    </source>
</evidence>
<feature type="chain" id="PRO_5037064464" description="DUF3868 domain-containing protein" evidence="1">
    <location>
        <begin position="19"/>
        <end position="204"/>
    </location>
</feature>
<gene>
    <name evidence="2" type="ORF">JR347_06485</name>
</gene>
<dbReference type="EMBL" id="CP070608">
    <property type="protein sequence ID" value="QSE98724.1"/>
    <property type="molecule type" value="Genomic_DNA"/>
</dbReference>
<protein>
    <recommendedName>
        <fullName evidence="4">DUF3868 domain-containing protein</fullName>
    </recommendedName>
</protein>
<evidence type="ECO:0000313" key="3">
    <source>
        <dbReference type="Proteomes" id="UP000662783"/>
    </source>
</evidence>
<accession>A0A975A1R9</accession>
<dbReference type="KEGG" id="fuv:JR347_06485"/>
<dbReference type="AlphaFoldDB" id="A0A975A1R9"/>
<keyword evidence="3" id="KW-1185">Reference proteome</keyword>